<dbReference type="InterPro" id="IPR005195">
    <property type="entry name" value="Glyco_hydro_65_M"/>
</dbReference>
<evidence type="ECO:0000256" key="3">
    <source>
        <dbReference type="SAM" id="SignalP"/>
    </source>
</evidence>
<sequence>MPAPLALTSALLASALAAAALPQGPATPDTTPPQPPRSACPAGPWAPTSTTRAAPDDPHLPYVGNGYLGARVAPAGTGYVAHGGKTGWPLYTPAYAGTFASGLYARGPENTAGREAIAALPTWTPLDLTVGGETYGPRSRVSHYRQTLHLRCGFVRTSLTWTTADGRRTDLTYDVLADRTHAHTAAVRLSLTPHWSGGATVTDRVDGRGARRVAHTGGGARGKNTMDVTFRTDGTRTDGAVASTLRAPGRTHQARPARDLSVSQSADFGVRAGGTYHVTKYVGVDTELTSGASGAAGASDTSGASGAAQSPRTSRTPREAARDASVKAAARGWDALFAAHTAAWRTEWDTSSIEIPSRPDLQLWVRSSQYGLLSSLRRGARDSIAPTGLTSDNYAGMVFWDAETWMFPALLASRPELARPVLDYRGRTAGAARDNARKTSVKGLFYPWTSASRGRLWTECQSWYPPHCVQQNHLQGDIALAAWQYYLATGDRAWLRAHGWPLLRGIAEYWAGRTTRNPDGSYSIQNVAGPDEYSNGVTDGVYTNAVAATALRAATGAARALGRPAPADWTRQAERLRIPYDPKRKIFLQYDGYKGSTIKQADTVLLIYPLDWPMPEGAAAATLDYYAERSDPDGPAMTDSVHAIDAAAIGEPGCSSYTYLQRASRPFVRGPFALFSEARGEKAGAGDALAGTPAQDFLTGKGGFLQVFTHGLTGLRLRDSDALRLDPTLPPQLGSGVTLRGQRWRGSTYDIAVGPDETTVTLTAGHPFTVESPQGRVRVERGAPGVLATRRPDRTPTADAARCRPATATSEDSGLYAAAAVDGSDVTAWSPAAKTRQATLTVDLGREVHVRDVTARWGVRPADFAVETSGDGREWGAPGSGPARFARVTVRVGERVPELRELRVSE</sequence>
<dbReference type="InterPro" id="IPR005194">
    <property type="entry name" value="Glyco_hydro_65_C"/>
</dbReference>
<dbReference type="InterPro" id="IPR008928">
    <property type="entry name" value="6-hairpin_glycosidase_sf"/>
</dbReference>
<dbReference type="InterPro" id="IPR012341">
    <property type="entry name" value="6hp_glycosidase-like_sf"/>
</dbReference>
<dbReference type="PANTHER" id="PTHR11051">
    <property type="entry name" value="GLYCOSYL HYDROLASE-RELATED"/>
    <property type="match status" value="1"/>
</dbReference>
<dbReference type="InterPro" id="IPR011013">
    <property type="entry name" value="Gal_mutarotase_sf_dom"/>
</dbReference>
<feature type="compositionally biased region" description="Basic and acidic residues" evidence="2">
    <location>
        <begin position="316"/>
        <end position="325"/>
    </location>
</feature>
<feature type="compositionally biased region" description="Low complexity" evidence="2">
    <location>
        <begin position="292"/>
        <end position="308"/>
    </location>
</feature>
<dbReference type="EMBL" id="BMNG01000001">
    <property type="protein sequence ID" value="GGO34520.1"/>
    <property type="molecule type" value="Genomic_DNA"/>
</dbReference>
<dbReference type="InterPro" id="IPR005196">
    <property type="entry name" value="Glyco_hydro_65_N"/>
</dbReference>
<keyword evidence="6" id="KW-1185">Reference proteome</keyword>
<dbReference type="RefSeq" id="WP_189172538.1">
    <property type="nucleotide sequence ID" value="NZ_BMNG01000001.1"/>
</dbReference>
<organism evidence="5 6">
    <name type="scientific">Streptomyces lasiicapitis</name>
    <dbReference type="NCBI Taxonomy" id="1923961"/>
    <lineage>
        <taxon>Bacteria</taxon>
        <taxon>Bacillati</taxon>
        <taxon>Actinomycetota</taxon>
        <taxon>Actinomycetes</taxon>
        <taxon>Kitasatosporales</taxon>
        <taxon>Streptomycetaceae</taxon>
        <taxon>Streptomyces</taxon>
    </lineage>
</organism>
<dbReference type="Pfam" id="PF03632">
    <property type="entry name" value="Glyco_hydro_65m"/>
    <property type="match status" value="1"/>
</dbReference>
<evidence type="ECO:0000259" key="4">
    <source>
        <dbReference type="PROSITE" id="PS50022"/>
    </source>
</evidence>
<evidence type="ECO:0000256" key="1">
    <source>
        <dbReference type="ARBA" id="ARBA00023295"/>
    </source>
</evidence>
<gene>
    <name evidence="5" type="ORF">GCM10012286_03690</name>
</gene>
<dbReference type="SUPFAM" id="SSF74650">
    <property type="entry name" value="Galactose mutarotase-like"/>
    <property type="match status" value="1"/>
</dbReference>
<accession>A0ABQ2LKE9</accession>
<protein>
    <submittedName>
        <fullName evidence="5">Glycosyl hydrolase</fullName>
    </submittedName>
</protein>
<keyword evidence="5" id="KW-0378">Hydrolase</keyword>
<dbReference type="GO" id="GO:0016787">
    <property type="term" value="F:hydrolase activity"/>
    <property type="evidence" value="ECO:0007669"/>
    <property type="project" value="UniProtKB-KW"/>
</dbReference>
<dbReference type="Pfam" id="PF03636">
    <property type="entry name" value="Glyco_hydro_65N"/>
    <property type="match status" value="1"/>
</dbReference>
<evidence type="ECO:0000313" key="6">
    <source>
        <dbReference type="Proteomes" id="UP000656881"/>
    </source>
</evidence>
<feature type="chain" id="PRO_5045435498" evidence="3">
    <location>
        <begin position="20"/>
        <end position="906"/>
    </location>
</feature>
<dbReference type="PANTHER" id="PTHR11051:SF8">
    <property type="entry name" value="PROTEIN-GLUCOSYLGALACTOSYLHYDROXYLYSINE GLUCOSIDASE"/>
    <property type="match status" value="1"/>
</dbReference>
<feature type="region of interest" description="Disordered" evidence="2">
    <location>
        <begin position="292"/>
        <end position="325"/>
    </location>
</feature>
<dbReference type="Pfam" id="PF03633">
    <property type="entry name" value="Glyco_hydro_65C"/>
    <property type="match status" value="1"/>
</dbReference>
<dbReference type="InterPro" id="IPR037018">
    <property type="entry name" value="GH65_N"/>
</dbReference>
<dbReference type="PROSITE" id="PS50022">
    <property type="entry name" value="FA58C_3"/>
    <property type="match status" value="1"/>
</dbReference>
<feature type="region of interest" description="Disordered" evidence="2">
    <location>
        <begin position="212"/>
        <end position="234"/>
    </location>
</feature>
<dbReference type="Gene3D" id="2.70.98.40">
    <property type="entry name" value="Glycoside hydrolase, family 65, N-terminal domain"/>
    <property type="match status" value="1"/>
</dbReference>
<feature type="signal peptide" evidence="3">
    <location>
        <begin position="1"/>
        <end position="19"/>
    </location>
</feature>
<evidence type="ECO:0000313" key="5">
    <source>
        <dbReference type="EMBL" id="GGO34520.1"/>
    </source>
</evidence>
<reference evidence="6" key="1">
    <citation type="journal article" date="2019" name="Int. J. Syst. Evol. Microbiol.">
        <title>The Global Catalogue of Microorganisms (GCM) 10K type strain sequencing project: providing services to taxonomists for standard genome sequencing and annotation.</title>
        <authorList>
            <consortium name="The Broad Institute Genomics Platform"/>
            <consortium name="The Broad Institute Genome Sequencing Center for Infectious Disease"/>
            <person name="Wu L."/>
            <person name="Ma J."/>
        </authorList>
    </citation>
    <scope>NUCLEOTIDE SEQUENCE [LARGE SCALE GENOMIC DNA]</scope>
    <source>
        <strain evidence="6">CGMCC 4.7349</strain>
    </source>
</reference>
<dbReference type="SUPFAM" id="SSF48208">
    <property type="entry name" value="Six-hairpin glycosidases"/>
    <property type="match status" value="1"/>
</dbReference>
<feature type="region of interest" description="Disordered" evidence="2">
    <location>
        <begin position="22"/>
        <end position="58"/>
    </location>
</feature>
<keyword evidence="1" id="KW-0326">Glycosidase</keyword>
<dbReference type="InterPro" id="IPR008979">
    <property type="entry name" value="Galactose-bd-like_sf"/>
</dbReference>
<dbReference type="Gene3D" id="2.60.420.10">
    <property type="entry name" value="Maltose phosphorylase, domain 3"/>
    <property type="match status" value="1"/>
</dbReference>
<dbReference type="SUPFAM" id="SSF49785">
    <property type="entry name" value="Galactose-binding domain-like"/>
    <property type="match status" value="1"/>
</dbReference>
<feature type="domain" description="F5/8 type C" evidence="4">
    <location>
        <begin position="789"/>
        <end position="875"/>
    </location>
</feature>
<keyword evidence="3" id="KW-0732">Signal</keyword>
<proteinExistence type="predicted"/>
<dbReference type="Gene3D" id="1.50.10.10">
    <property type="match status" value="1"/>
</dbReference>
<dbReference type="Gene3D" id="2.60.120.260">
    <property type="entry name" value="Galactose-binding domain-like"/>
    <property type="match status" value="1"/>
</dbReference>
<dbReference type="InterPro" id="IPR000421">
    <property type="entry name" value="FA58C"/>
</dbReference>
<dbReference type="Proteomes" id="UP000656881">
    <property type="component" value="Unassembled WGS sequence"/>
</dbReference>
<evidence type="ECO:0000256" key="2">
    <source>
        <dbReference type="SAM" id="MobiDB-lite"/>
    </source>
</evidence>
<name>A0ABQ2LKE9_9ACTN</name>
<comment type="caution">
    <text evidence="5">The sequence shown here is derived from an EMBL/GenBank/DDBJ whole genome shotgun (WGS) entry which is preliminary data.</text>
</comment>
<dbReference type="Pfam" id="PF00754">
    <property type="entry name" value="F5_F8_type_C"/>
    <property type="match status" value="1"/>
</dbReference>